<evidence type="ECO:0000313" key="2">
    <source>
        <dbReference type="Proteomes" id="UP000054516"/>
    </source>
</evidence>
<name>A0A1W2TBK2_ROSNE</name>
<protein>
    <submittedName>
        <fullName evidence="1">Putative efflux pump antibiotic resistance protein</fullName>
    </submittedName>
</protein>
<dbReference type="Pfam" id="PF17784">
    <property type="entry name" value="Sulfotransfer_4"/>
    <property type="match status" value="1"/>
</dbReference>
<dbReference type="InterPro" id="IPR027417">
    <property type="entry name" value="P-loop_NTPase"/>
</dbReference>
<dbReference type="Proteomes" id="UP000054516">
    <property type="component" value="Unassembled WGS sequence"/>
</dbReference>
<dbReference type="InterPro" id="IPR040632">
    <property type="entry name" value="Sulfotransfer_4"/>
</dbReference>
<dbReference type="OMA" id="ASMCEAY"/>
<dbReference type="PANTHER" id="PTHR36978:SF4">
    <property type="entry name" value="P-LOOP CONTAINING NUCLEOSIDE TRIPHOSPHATE HYDROLASE PROTEIN"/>
    <property type="match status" value="1"/>
</dbReference>
<reference evidence="1" key="1">
    <citation type="submission" date="2016-03" db="EMBL/GenBank/DDBJ databases">
        <title>Draft genome sequence of Rosellinia necatrix.</title>
        <authorList>
            <person name="Kanematsu S."/>
        </authorList>
    </citation>
    <scope>NUCLEOTIDE SEQUENCE [LARGE SCALE GENOMIC DNA]</scope>
    <source>
        <strain evidence="1">W97</strain>
    </source>
</reference>
<dbReference type="SUPFAM" id="SSF52540">
    <property type="entry name" value="P-loop containing nucleoside triphosphate hydrolases"/>
    <property type="match status" value="1"/>
</dbReference>
<sequence>MADSEAHSGDGLKIIHASLFRMATKSMSQAYEILGFKVNHALLLSTMETKWNAIEEAAEATWPTVPGARARPPFARADWDALWGAEWDVVTDIASPFVPELIRAYPSARVVIVQRDFEGWWPSFARNVRDRVFAQPRSTITGLVTTWFLGIRVTQAMRKMLFGFFGVGSARAMDAARARAAYDDYFRAVRALVPADRRLEYRVGDGWEPLCDFLGVDVPHGVPFPRGNDGAALDKVANSRYREYFVLAAKVAGGTVVGRVLAGCACGWAVYRWLRK</sequence>
<dbReference type="STRING" id="77044.A0A1W2TBK2"/>
<dbReference type="OrthoDB" id="408152at2759"/>
<dbReference type="PANTHER" id="PTHR36978">
    <property type="entry name" value="P-LOOP CONTAINING NUCLEOTIDE TRIPHOSPHATE HYDROLASE"/>
    <property type="match status" value="1"/>
</dbReference>
<evidence type="ECO:0000313" key="1">
    <source>
        <dbReference type="EMBL" id="GAP85292.2"/>
    </source>
</evidence>
<dbReference type="AlphaFoldDB" id="A0A1W2TBK2"/>
<dbReference type="Gene3D" id="3.40.50.300">
    <property type="entry name" value="P-loop containing nucleotide triphosphate hydrolases"/>
    <property type="match status" value="1"/>
</dbReference>
<keyword evidence="2" id="KW-1185">Reference proteome</keyword>
<gene>
    <name evidence="1" type="ORF">SAMD00023353_1002330</name>
</gene>
<organism evidence="1">
    <name type="scientific">Rosellinia necatrix</name>
    <name type="common">White root-rot fungus</name>
    <dbReference type="NCBI Taxonomy" id="77044"/>
    <lineage>
        <taxon>Eukaryota</taxon>
        <taxon>Fungi</taxon>
        <taxon>Dikarya</taxon>
        <taxon>Ascomycota</taxon>
        <taxon>Pezizomycotina</taxon>
        <taxon>Sordariomycetes</taxon>
        <taxon>Xylariomycetidae</taxon>
        <taxon>Xylariales</taxon>
        <taxon>Xylariaceae</taxon>
        <taxon>Rosellinia</taxon>
    </lineage>
</organism>
<accession>A0A1W2TBK2</accession>
<dbReference type="EMBL" id="DF977455">
    <property type="protein sequence ID" value="GAP85292.2"/>
    <property type="molecule type" value="Genomic_DNA"/>
</dbReference>
<proteinExistence type="predicted"/>